<dbReference type="AlphaFoldDB" id="A0A8T0F7Q6"/>
<dbReference type="EMBL" id="JABXBU010000015">
    <property type="protein sequence ID" value="KAF8787207.1"/>
    <property type="molecule type" value="Genomic_DNA"/>
</dbReference>
<reference evidence="1" key="2">
    <citation type="submission" date="2020-06" db="EMBL/GenBank/DDBJ databases">
        <authorList>
            <person name="Sheffer M."/>
        </authorList>
    </citation>
    <scope>NUCLEOTIDE SEQUENCE</scope>
</reference>
<comment type="caution">
    <text evidence="1">The sequence shown here is derived from an EMBL/GenBank/DDBJ whole genome shotgun (WGS) entry which is preliminary data.</text>
</comment>
<proteinExistence type="predicted"/>
<keyword evidence="2" id="KW-1185">Reference proteome</keyword>
<reference evidence="1" key="1">
    <citation type="journal article" date="2020" name="bioRxiv">
        <title>Chromosome-level reference genome of the European wasp spider Argiope bruennichi: a resource for studies on range expansion and evolutionary adaptation.</title>
        <authorList>
            <person name="Sheffer M.M."/>
            <person name="Hoppe A."/>
            <person name="Krehenwinkel H."/>
            <person name="Uhl G."/>
            <person name="Kuss A.W."/>
            <person name="Jensen L."/>
            <person name="Jensen C."/>
            <person name="Gillespie R.G."/>
            <person name="Hoff K.J."/>
            <person name="Prost S."/>
        </authorList>
    </citation>
    <scope>NUCLEOTIDE SEQUENCE</scope>
</reference>
<protein>
    <submittedName>
        <fullName evidence="1">Uncharacterized protein</fullName>
    </submittedName>
</protein>
<accession>A0A8T0F7Q6</accession>
<gene>
    <name evidence="1" type="ORF">HNY73_008830</name>
</gene>
<name>A0A8T0F7Q6_ARGBR</name>
<evidence type="ECO:0000313" key="1">
    <source>
        <dbReference type="EMBL" id="KAF8787207.1"/>
    </source>
</evidence>
<organism evidence="1 2">
    <name type="scientific">Argiope bruennichi</name>
    <name type="common">Wasp spider</name>
    <name type="synonym">Aranea bruennichi</name>
    <dbReference type="NCBI Taxonomy" id="94029"/>
    <lineage>
        <taxon>Eukaryota</taxon>
        <taxon>Metazoa</taxon>
        <taxon>Ecdysozoa</taxon>
        <taxon>Arthropoda</taxon>
        <taxon>Chelicerata</taxon>
        <taxon>Arachnida</taxon>
        <taxon>Araneae</taxon>
        <taxon>Araneomorphae</taxon>
        <taxon>Entelegynae</taxon>
        <taxon>Araneoidea</taxon>
        <taxon>Araneidae</taxon>
        <taxon>Argiope</taxon>
    </lineage>
</organism>
<dbReference type="Proteomes" id="UP000807504">
    <property type="component" value="Unassembled WGS sequence"/>
</dbReference>
<sequence length="78" mass="8807">MTSREQVDNGWEEEGGGEVAFVLPPLVFVEVKMFRSSEICFDFYGVVKKGKREHNVSGLAGERLFVETQRLVPLNVCD</sequence>
<evidence type="ECO:0000313" key="2">
    <source>
        <dbReference type="Proteomes" id="UP000807504"/>
    </source>
</evidence>